<dbReference type="VEuPathDB" id="FungiDB:RhiirFUN_019975"/>
<evidence type="ECO:0000256" key="1">
    <source>
        <dbReference type="SAM" id="MobiDB-lite"/>
    </source>
</evidence>
<dbReference type="PANTHER" id="PTHR19303:SF73">
    <property type="entry name" value="PROTEIN PDC2"/>
    <property type="match status" value="1"/>
</dbReference>
<accession>A0A915ZF17</accession>
<sequence>MDRKILLLIDNAGSHFNPKVFEETNSDLSESDEEVAESSHSAQNRKKAKKKVAKKKPDIKLTNIEFVYLPPNTTAHLQPMDAGIIHSFKAKYKREFCNHIIHQFDRGINRETNKLNIKEAIDYIAEAWENVTQTTIRNCWVKTGILPSSDCIIDDVNMQGIELNELDELNEINLDLLPEADDLREYFHMLDHDIPTEEHLTDEQIINLLQDEGNESNSEGDISDDEEAMLVTEKKGVEALKTFINYFEQQNDPEFNIDELHVFRKYLRILKVREFNSKHQTTLDIFFKR</sequence>
<organism evidence="3 4">
    <name type="scientific">Rhizophagus irregularis</name>
    <dbReference type="NCBI Taxonomy" id="588596"/>
    <lineage>
        <taxon>Eukaryota</taxon>
        <taxon>Fungi</taxon>
        <taxon>Fungi incertae sedis</taxon>
        <taxon>Mucoromycota</taxon>
        <taxon>Glomeromycotina</taxon>
        <taxon>Glomeromycetes</taxon>
        <taxon>Glomerales</taxon>
        <taxon>Glomeraceae</taxon>
        <taxon>Rhizophagus</taxon>
    </lineage>
</organism>
<dbReference type="InterPro" id="IPR050863">
    <property type="entry name" value="CenT-Element_Derived"/>
</dbReference>
<feature type="compositionally biased region" description="Basic residues" evidence="1">
    <location>
        <begin position="43"/>
        <end position="52"/>
    </location>
</feature>
<evidence type="ECO:0000313" key="3">
    <source>
        <dbReference type="EMBL" id="CAB5372344.1"/>
    </source>
</evidence>
<dbReference type="AlphaFoldDB" id="A0A915ZF17"/>
<proteinExistence type="predicted"/>
<name>A0A915ZF17_9GLOM</name>
<feature type="domain" description="DDE-1" evidence="2">
    <location>
        <begin position="56"/>
        <end position="140"/>
    </location>
</feature>
<dbReference type="Proteomes" id="UP000684084">
    <property type="component" value="Unassembled WGS sequence"/>
</dbReference>
<dbReference type="GO" id="GO:0005634">
    <property type="term" value="C:nucleus"/>
    <property type="evidence" value="ECO:0007669"/>
    <property type="project" value="TreeGrafter"/>
</dbReference>
<gene>
    <name evidence="3" type="ORF">CHRIB12_LOCUS13522</name>
</gene>
<evidence type="ECO:0000313" key="4">
    <source>
        <dbReference type="Proteomes" id="UP000684084"/>
    </source>
</evidence>
<dbReference type="EMBL" id="CAGKOT010000030">
    <property type="protein sequence ID" value="CAB5372344.1"/>
    <property type="molecule type" value="Genomic_DNA"/>
</dbReference>
<dbReference type="GO" id="GO:0003677">
    <property type="term" value="F:DNA binding"/>
    <property type="evidence" value="ECO:0007669"/>
    <property type="project" value="TreeGrafter"/>
</dbReference>
<dbReference type="InterPro" id="IPR004875">
    <property type="entry name" value="DDE_SF_endonuclease_dom"/>
</dbReference>
<dbReference type="PANTHER" id="PTHR19303">
    <property type="entry name" value="TRANSPOSON"/>
    <property type="match status" value="1"/>
</dbReference>
<reference evidence="3" key="1">
    <citation type="submission" date="2020-05" db="EMBL/GenBank/DDBJ databases">
        <authorList>
            <person name="Rincon C."/>
            <person name="Sanders R I."/>
            <person name="Robbins C."/>
            <person name="Chaturvedi A."/>
        </authorList>
    </citation>
    <scope>NUCLEOTIDE SEQUENCE</scope>
    <source>
        <strain evidence="3">CHB12</strain>
    </source>
</reference>
<dbReference type="Pfam" id="PF03184">
    <property type="entry name" value="DDE_1"/>
    <property type="match status" value="1"/>
</dbReference>
<comment type="caution">
    <text evidence="3">The sequence shown here is derived from an EMBL/GenBank/DDBJ whole genome shotgun (WGS) entry which is preliminary data.</text>
</comment>
<feature type="region of interest" description="Disordered" evidence="1">
    <location>
        <begin position="23"/>
        <end position="52"/>
    </location>
</feature>
<protein>
    <recommendedName>
        <fullName evidence="2">DDE-1 domain-containing protein</fullName>
    </recommendedName>
</protein>
<dbReference type="OrthoDB" id="2439524at2759"/>
<evidence type="ECO:0000259" key="2">
    <source>
        <dbReference type="Pfam" id="PF03184"/>
    </source>
</evidence>